<organism evidence="1 2">
    <name type="scientific">Danio rerio</name>
    <name type="common">Zebrafish</name>
    <name type="synonym">Brachydanio rerio</name>
    <dbReference type="NCBI Taxonomy" id="7955"/>
    <lineage>
        <taxon>Eukaryota</taxon>
        <taxon>Metazoa</taxon>
        <taxon>Chordata</taxon>
        <taxon>Craniata</taxon>
        <taxon>Vertebrata</taxon>
        <taxon>Euteleostomi</taxon>
        <taxon>Actinopterygii</taxon>
        <taxon>Neopterygii</taxon>
        <taxon>Teleostei</taxon>
        <taxon>Ostariophysi</taxon>
        <taxon>Cypriniformes</taxon>
        <taxon>Danionidae</taxon>
        <taxon>Danioninae</taxon>
        <taxon>Danio</taxon>
    </lineage>
</organism>
<keyword evidence="1" id="KW-1185">Reference proteome</keyword>
<evidence type="ECO:0000313" key="1">
    <source>
        <dbReference type="Proteomes" id="UP000000437"/>
    </source>
</evidence>
<reference evidence="2" key="1">
    <citation type="submission" date="2025-08" db="UniProtKB">
        <authorList>
            <consortium name="RefSeq"/>
        </authorList>
    </citation>
    <scope>IDENTIFICATION</scope>
    <source>
        <strain evidence="2">Tuebingen</strain>
        <tissue evidence="2">Fibroblasts and whole tissue</tissue>
    </source>
</reference>
<name>A0AC58J8W1_DANRE</name>
<dbReference type="Proteomes" id="UP000000437">
    <property type="component" value="Chromosome 4"/>
</dbReference>
<proteinExistence type="predicted"/>
<sequence>MMEISVTFLLAGCLIQGVLCGFSISLPEKVEALEGSCVFIPCTFNIDEDYKDDLTDTAKRLWYKDGKPAVLVFDSSSPDSGQLKGEIFGKATEKRCSTRFDNLKLTDSGSYYLRLEGSGRLQYNYMKPQHSYVEIVVKASPPNPTVLLFQDQQEVMEVTEGKSVTLSCFKIFCPSLPSSLTWSSSPEHLINANIPKLQHQNQTHYYSDLMFTVTHHHHRAEFTCTATQQQITTHSTRQLHVQYAPKSVSAHVSPAGVIVEGHSVTLSCSSEANPAVKYSWYKHTEGDLKPPTGPNLTIININRSHSGRYYCRAGNQHGTQNTSVLLDVQYPPEKPSVHKYDVIVEGHSVTLSCSSEANPAANYSWYRHTEGDLEPLTGPNLTISNINRSHSERYYCKAENQHGTQNTSVLLDVQYAPKSVSAHVSPAGVIVEGHSVTLSCSSEANPAVKYSWYRHTEGDLEPPTGPNLIISNINFTELNLTISNTNVTEPNLTLSYFDLSGPNLTISNVNPAHSGRYYCRAENQHGAQNTSVLLDVQFPPKISSSCSQNDTLICVCKVDGNPLPKLQWRLSGKVLNSTEEMQISEQTIGNKSLESILSIRQSLSDSSVLQCWTANAHGSASHQFQHITTTPHTGLHPAYVLLGFAVGASLVLIFCVLTVCNERKKSRKLLESRRDDASELILTERKTLLSSTLITSETVHFSSTECVNVESTSGEIRGLSTLTEKYAMVRRCAVDTHTTPEIGSTTTHTAEKNTSVDTHTAKNNTPPKDTHTTETNTSEGTHNTEKDTPSEDTHNTEKDTPSEDTHAMEKNTPSEDTHAIEKNAPPEDILTAETSTPSDDTHTDANNTPPEVTRTAETNTPSEDTHTAKKNTAPDVIYEDMSQHRRLLSVKKSITCPSFD</sequence>
<protein>
    <submittedName>
        <fullName evidence="2">Sialic acid-binding Ig-like lectin 10</fullName>
    </submittedName>
</protein>
<dbReference type="RefSeq" id="XP_073802925.1">
    <property type="nucleotide sequence ID" value="XM_073946824.1"/>
</dbReference>
<gene>
    <name evidence="2" type="primary">LOC108179169</name>
</gene>
<accession>A0AC58J8W1</accession>
<evidence type="ECO:0000313" key="2">
    <source>
        <dbReference type="RefSeq" id="XP_073802925.1"/>
    </source>
</evidence>